<evidence type="ECO:0000256" key="1">
    <source>
        <dbReference type="ARBA" id="ARBA00004953"/>
    </source>
</evidence>
<feature type="domain" description="Cobalamin biosynthesis precorrin-8X methylmutase CobH/CbiC" evidence="5">
    <location>
        <begin position="10"/>
        <end position="195"/>
    </location>
</feature>
<proteinExistence type="inferred from homology"/>
<keyword evidence="3" id="KW-0169">Cobalamin biosynthesis</keyword>
<dbReference type="EC" id="5.4.1.-" evidence="6"/>
<name>V9WCZ8_9BACL</name>
<evidence type="ECO:0000313" key="6">
    <source>
        <dbReference type="EMBL" id="AHD06987.1"/>
    </source>
</evidence>
<dbReference type="PANTHER" id="PTHR43588">
    <property type="entry name" value="COBALT-PRECORRIN-8 METHYLMUTASE"/>
    <property type="match status" value="1"/>
</dbReference>
<dbReference type="EMBL" id="CP003355">
    <property type="protein sequence ID" value="AHD06987.1"/>
    <property type="molecule type" value="Genomic_DNA"/>
</dbReference>
<dbReference type="KEGG" id="plv:ERIC2_c32430"/>
<dbReference type="GO" id="GO:0016993">
    <property type="term" value="F:precorrin-8X methylmutase activity"/>
    <property type="evidence" value="ECO:0007669"/>
    <property type="project" value="InterPro"/>
</dbReference>
<comment type="pathway">
    <text evidence="1">Cofactor biosynthesis; adenosylcobalamin biosynthesis.</text>
</comment>
<dbReference type="GO" id="GO:0009236">
    <property type="term" value="P:cobalamin biosynthetic process"/>
    <property type="evidence" value="ECO:0007669"/>
    <property type="project" value="UniProtKB-UniPathway"/>
</dbReference>
<sequence length="222" mass="25238">MSYIKDPKLIEEKSFEIIQEIITQTRPEYAFRNREEELVMKRAIHTTADFDYLDNLVFTHDALAKIRETIRHGGMIFTDTNMALSGMNKRILDQYGCRYRCYVNEPETAEIAKQQGITRSMAGIQLAAREEERKLFVIGNAPTAVYKILEMADAGKLDADAVVGVPVGFVGAAESKEALYESDIPAVVTRGRKGEAIWLQPSLTQCYMRCKRRWPYGRLCVS</sequence>
<dbReference type="InterPro" id="IPR036588">
    <property type="entry name" value="CobH/CbiC_sf"/>
</dbReference>
<accession>V9WCZ8</accession>
<dbReference type="InterPro" id="IPR003722">
    <property type="entry name" value="Cbl_synth_CobH/CbiC"/>
</dbReference>
<keyword evidence="7" id="KW-1185">Reference proteome</keyword>
<dbReference type="AlphaFoldDB" id="V9WCZ8"/>
<dbReference type="Pfam" id="PF02570">
    <property type="entry name" value="CbiC"/>
    <property type="match status" value="1"/>
</dbReference>
<evidence type="ECO:0000256" key="4">
    <source>
        <dbReference type="ARBA" id="ARBA00023235"/>
    </source>
</evidence>
<keyword evidence="4 6" id="KW-0413">Isomerase</keyword>
<dbReference type="NCBIfam" id="NF006137">
    <property type="entry name" value="PRK08286.1"/>
    <property type="match status" value="1"/>
</dbReference>
<dbReference type="UniPathway" id="UPA00148"/>
<dbReference type="HOGENOM" id="CLU_084703_1_1_9"/>
<gene>
    <name evidence="6" type="primary">cbiC</name>
    <name evidence="6" type="ORF">ERIC2_c32430</name>
</gene>
<reference evidence="6 7" key="1">
    <citation type="journal article" date="2014" name="PLoS ONE">
        <title>How to Kill the Honey Bee Larva: Genomic Potential and Virulence Mechanisms of Paenibacillus larvae.</title>
        <authorList>
            <person name="Djukic M."/>
            <person name="Brzuszkiewicz E."/>
            <person name="Funfhaus A."/>
            <person name="Voss J."/>
            <person name="Gollnow K."/>
            <person name="Poppinga L."/>
            <person name="Liesegang H."/>
            <person name="Garcia-Gonzalez E."/>
            <person name="Genersch E."/>
            <person name="Daniel R."/>
        </authorList>
    </citation>
    <scope>NUCLEOTIDE SEQUENCE [LARGE SCALE GENOMIC DNA]</scope>
    <source>
        <strain evidence="6 7">DSM 25430</strain>
    </source>
</reference>
<evidence type="ECO:0000313" key="7">
    <source>
        <dbReference type="Proteomes" id="UP000029431"/>
    </source>
</evidence>
<dbReference type="eggNOG" id="COG2082">
    <property type="taxonomic scope" value="Bacteria"/>
</dbReference>
<protein>
    <submittedName>
        <fullName evidence="6">Cobalt-precorrin-8X methylmutase CbiC</fullName>
        <ecNumber evidence="6">5.4.1.-</ecNumber>
    </submittedName>
</protein>
<dbReference type="SUPFAM" id="SSF63965">
    <property type="entry name" value="Precorrin-8X methylmutase CbiC/CobH"/>
    <property type="match status" value="1"/>
</dbReference>
<evidence type="ECO:0000256" key="3">
    <source>
        <dbReference type="ARBA" id="ARBA00022573"/>
    </source>
</evidence>
<evidence type="ECO:0000256" key="2">
    <source>
        <dbReference type="ARBA" id="ARBA00009774"/>
    </source>
</evidence>
<dbReference type="PANTHER" id="PTHR43588:SF1">
    <property type="entry name" value="COBALT-PRECORRIN-8 METHYLMUTASE"/>
    <property type="match status" value="1"/>
</dbReference>
<dbReference type="Gene3D" id="3.40.50.10230">
    <property type="entry name" value="Cobalamin biosynthesis CobH/CbiC, precorrin-8X methylmutase"/>
    <property type="match status" value="1"/>
</dbReference>
<dbReference type="PATRIC" id="fig|697284.3.peg.3072"/>
<organism evidence="6 7">
    <name type="scientific">Paenibacillus larvae subsp. larvae DSM 25430</name>
    <dbReference type="NCBI Taxonomy" id="697284"/>
    <lineage>
        <taxon>Bacteria</taxon>
        <taxon>Bacillati</taxon>
        <taxon>Bacillota</taxon>
        <taxon>Bacilli</taxon>
        <taxon>Bacillales</taxon>
        <taxon>Paenibacillaceae</taxon>
        <taxon>Paenibacillus</taxon>
    </lineage>
</organism>
<comment type="similarity">
    <text evidence="2">Belongs to the CobH/CbiC family.</text>
</comment>
<dbReference type="Proteomes" id="UP000029431">
    <property type="component" value="Chromosome"/>
</dbReference>
<evidence type="ECO:0000259" key="5">
    <source>
        <dbReference type="Pfam" id="PF02570"/>
    </source>
</evidence>